<dbReference type="InterPro" id="IPR026870">
    <property type="entry name" value="Zinc_ribbon_dom"/>
</dbReference>
<protein>
    <recommendedName>
        <fullName evidence="2">Zinc-ribbon domain-containing protein</fullName>
    </recommendedName>
</protein>
<feature type="transmembrane region" description="Helical" evidence="1">
    <location>
        <begin position="76"/>
        <end position="97"/>
    </location>
</feature>
<dbReference type="Proteomes" id="UP000752814">
    <property type="component" value="Unassembled WGS sequence"/>
</dbReference>
<evidence type="ECO:0000259" key="2">
    <source>
        <dbReference type="Pfam" id="PF13240"/>
    </source>
</evidence>
<comment type="caution">
    <text evidence="3">The sequence shown here is derived from an EMBL/GenBank/DDBJ whole genome shotgun (WGS) entry which is preliminary data.</text>
</comment>
<feature type="transmembrane region" description="Helical" evidence="1">
    <location>
        <begin position="50"/>
        <end position="69"/>
    </location>
</feature>
<name>A0A8J8PI07_9ARCH</name>
<reference evidence="3" key="1">
    <citation type="submission" date="2016-03" db="EMBL/GenBank/DDBJ databases">
        <authorList>
            <person name="Borrel G."/>
            <person name="Mccann A."/>
            <person name="O'Toole P.W."/>
        </authorList>
    </citation>
    <scope>NUCLEOTIDE SEQUENCE</scope>
    <source>
        <strain evidence="3">183</strain>
    </source>
</reference>
<dbReference type="EMBL" id="LVVT01000001">
    <property type="protein sequence ID" value="TQS84758.1"/>
    <property type="molecule type" value="Genomic_DNA"/>
</dbReference>
<evidence type="ECO:0000313" key="3">
    <source>
        <dbReference type="EMBL" id="TQS84758.1"/>
    </source>
</evidence>
<evidence type="ECO:0000313" key="4">
    <source>
        <dbReference type="Proteomes" id="UP000752814"/>
    </source>
</evidence>
<dbReference type="GeneID" id="41323218"/>
<dbReference type="Pfam" id="PF13240">
    <property type="entry name" value="Zn_Ribbon_1"/>
    <property type="match status" value="1"/>
</dbReference>
<gene>
    <name evidence="3" type="ORF">A3207_01620</name>
</gene>
<keyword evidence="1" id="KW-0472">Membrane</keyword>
<feature type="transmembrane region" description="Helical" evidence="1">
    <location>
        <begin position="103"/>
        <end position="123"/>
    </location>
</feature>
<accession>A0A8J8PI07</accession>
<dbReference type="AlphaFoldDB" id="A0A8J8PI07"/>
<keyword evidence="1" id="KW-0812">Transmembrane</keyword>
<sequence>MYCVKCGSEIPDGSEFCSKCGNPVSPSASQNNAYANPQPYAYQYQRPLKSAGLAAVLSFLFTGLGQVYVGKIARGIGFIVCGVVIALVMMSMITIFISSYGAVWIIAVIASIVCIAIWIFNVIDAYKLANEYNDVLQQTGNPPW</sequence>
<proteinExistence type="predicted"/>
<organism evidence="3 4">
    <name type="scientific">Candidatus Methanomassiliicoccus intestinalis</name>
    <dbReference type="NCBI Taxonomy" id="1406512"/>
    <lineage>
        <taxon>Archaea</taxon>
        <taxon>Methanobacteriati</taxon>
        <taxon>Thermoplasmatota</taxon>
        <taxon>Thermoplasmata</taxon>
        <taxon>Methanomassiliicoccales</taxon>
        <taxon>Methanomassiliicoccaceae</taxon>
        <taxon>Methanomassiliicoccus</taxon>
    </lineage>
</organism>
<keyword evidence="1" id="KW-1133">Transmembrane helix</keyword>
<evidence type="ECO:0000256" key="1">
    <source>
        <dbReference type="SAM" id="Phobius"/>
    </source>
</evidence>
<dbReference type="RefSeq" id="WP_020448687.1">
    <property type="nucleotide sequence ID" value="NZ_CAYAYE010000015.1"/>
</dbReference>
<feature type="domain" description="Zinc-ribbon" evidence="2">
    <location>
        <begin position="2"/>
        <end position="24"/>
    </location>
</feature>